<gene>
    <name evidence="2" type="ORF">Plil01_001875600</name>
</gene>
<reference evidence="2" key="1">
    <citation type="submission" date="2023-04" db="EMBL/GenBank/DDBJ databases">
        <title>Phytophthora lilii NBRC 32176.</title>
        <authorList>
            <person name="Ichikawa N."/>
            <person name="Sato H."/>
            <person name="Tonouchi N."/>
        </authorList>
    </citation>
    <scope>NUCLEOTIDE SEQUENCE</scope>
    <source>
        <strain evidence="2">NBRC 32176</strain>
    </source>
</reference>
<accession>A0A9W7D8M2</accession>
<sequence>MRSEQVDITGNKLSDVNTLHFNWLYLYHQLGTTASHQPVAALANHGDGGAEVRAAAQSLGDGSAGCSASLQQALDDTTQLQRRLERRLAEALDGMGAVCGVVRTERRQGEQTSKRRKVEETDVKEPGDAVPPSCPAPREVVRVTVRLNEKRDCSSTDVSIPESMKKMHREECMEVMARFTRLPAAERNALLPEMLLKLSSVMPQMADQSATVVVMGEVVKAAKMVMNWALNDPQDPNLLKLYDEFVQDMKLYADMLPDISPKVELTR</sequence>
<organism evidence="2 3">
    <name type="scientific">Phytophthora lilii</name>
    <dbReference type="NCBI Taxonomy" id="2077276"/>
    <lineage>
        <taxon>Eukaryota</taxon>
        <taxon>Sar</taxon>
        <taxon>Stramenopiles</taxon>
        <taxon>Oomycota</taxon>
        <taxon>Peronosporomycetes</taxon>
        <taxon>Peronosporales</taxon>
        <taxon>Peronosporaceae</taxon>
        <taxon>Phytophthora</taxon>
    </lineage>
</organism>
<dbReference type="OrthoDB" id="88836at2759"/>
<evidence type="ECO:0000313" key="3">
    <source>
        <dbReference type="Proteomes" id="UP001165083"/>
    </source>
</evidence>
<evidence type="ECO:0000313" key="2">
    <source>
        <dbReference type="EMBL" id="GMF66265.1"/>
    </source>
</evidence>
<feature type="region of interest" description="Disordered" evidence="1">
    <location>
        <begin position="105"/>
        <end position="136"/>
    </location>
</feature>
<protein>
    <submittedName>
        <fullName evidence="2">Unnamed protein product</fullName>
    </submittedName>
</protein>
<dbReference type="Proteomes" id="UP001165083">
    <property type="component" value="Unassembled WGS sequence"/>
</dbReference>
<keyword evidence="3" id="KW-1185">Reference proteome</keyword>
<dbReference type="AlphaFoldDB" id="A0A9W7D8M2"/>
<feature type="compositionally biased region" description="Basic and acidic residues" evidence="1">
    <location>
        <begin position="105"/>
        <end position="127"/>
    </location>
</feature>
<dbReference type="EMBL" id="BSXW01012585">
    <property type="protein sequence ID" value="GMF66265.1"/>
    <property type="molecule type" value="Genomic_DNA"/>
</dbReference>
<comment type="caution">
    <text evidence="2">The sequence shown here is derived from an EMBL/GenBank/DDBJ whole genome shotgun (WGS) entry which is preliminary data.</text>
</comment>
<evidence type="ECO:0000256" key="1">
    <source>
        <dbReference type="SAM" id="MobiDB-lite"/>
    </source>
</evidence>
<name>A0A9W7D8M2_9STRA</name>
<proteinExistence type="predicted"/>